<evidence type="ECO:0000259" key="1">
    <source>
        <dbReference type="Pfam" id="PF06985"/>
    </source>
</evidence>
<organism evidence="2 3">
    <name type="scientific">Friedmanniomyces endolithicus</name>
    <dbReference type="NCBI Taxonomy" id="329885"/>
    <lineage>
        <taxon>Eukaryota</taxon>
        <taxon>Fungi</taxon>
        <taxon>Dikarya</taxon>
        <taxon>Ascomycota</taxon>
        <taxon>Pezizomycotina</taxon>
        <taxon>Dothideomycetes</taxon>
        <taxon>Dothideomycetidae</taxon>
        <taxon>Mycosphaerellales</taxon>
        <taxon>Teratosphaeriaceae</taxon>
        <taxon>Friedmanniomyces</taxon>
    </lineage>
</organism>
<dbReference type="Pfam" id="PF06985">
    <property type="entry name" value="HET"/>
    <property type="match status" value="1"/>
</dbReference>
<accession>A0A4V5N702</accession>
<protein>
    <recommendedName>
        <fullName evidence="1">Heterokaryon incompatibility domain-containing protein</fullName>
    </recommendedName>
</protein>
<feature type="domain" description="Heterokaryon incompatibility" evidence="1">
    <location>
        <begin position="121"/>
        <end position="245"/>
    </location>
</feature>
<evidence type="ECO:0000313" key="3">
    <source>
        <dbReference type="Proteomes" id="UP000310066"/>
    </source>
</evidence>
<reference evidence="2 3" key="1">
    <citation type="submission" date="2017-03" db="EMBL/GenBank/DDBJ databases">
        <title>Genomes of endolithic fungi from Antarctica.</title>
        <authorList>
            <person name="Coleine C."/>
            <person name="Masonjones S."/>
            <person name="Stajich J.E."/>
        </authorList>
    </citation>
    <scope>NUCLEOTIDE SEQUENCE [LARGE SCALE GENOMIC DNA]</scope>
    <source>
        <strain evidence="2 3">CCFEE 5311</strain>
    </source>
</reference>
<dbReference type="PANTHER" id="PTHR33112:SF16">
    <property type="entry name" value="HETEROKARYON INCOMPATIBILITY DOMAIN-CONTAINING PROTEIN"/>
    <property type="match status" value="1"/>
</dbReference>
<dbReference type="AlphaFoldDB" id="A0A4V5N702"/>
<dbReference type="InterPro" id="IPR010730">
    <property type="entry name" value="HET"/>
</dbReference>
<dbReference type="OrthoDB" id="3486565at2759"/>
<dbReference type="Proteomes" id="UP000310066">
    <property type="component" value="Unassembled WGS sequence"/>
</dbReference>
<dbReference type="EMBL" id="NAJP01000076">
    <property type="protein sequence ID" value="TKA34819.1"/>
    <property type="molecule type" value="Genomic_DNA"/>
</dbReference>
<dbReference type="STRING" id="329885.A0A4V5N702"/>
<evidence type="ECO:0000313" key="2">
    <source>
        <dbReference type="EMBL" id="TKA34819.1"/>
    </source>
</evidence>
<proteinExistence type="predicted"/>
<name>A0A4V5N702_9PEZI</name>
<dbReference type="PANTHER" id="PTHR33112">
    <property type="entry name" value="DOMAIN PROTEIN, PUTATIVE-RELATED"/>
    <property type="match status" value="1"/>
</dbReference>
<comment type="caution">
    <text evidence="2">The sequence shown here is derived from an EMBL/GenBank/DDBJ whole genome shotgun (WGS) entry which is preliminary data.</text>
</comment>
<gene>
    <name evidence="2" type="ORF">B0A54_14032</name>
</gene>
<sequence length="555" mass="61943">MASAEQTSCHVCAPFRMQETAEELIAEADKQSDIVFTTDAVLISKMFAQAKLGCPLCHLLAYGITICLDQSEGLSARGPLLLHRKYIPRTARLGFETLSQSLTPAFGFEVFKERVLSRPVLSTTFTHAIQITRGLGMRYIWIDALCIVQNDPEDWAREAAKMGTVYSESFLTIAAASASDGTGGCFHSRDGGKEYPYRHPGQQETNIYIRLPVDHSFFDALSAGVQAHRSVERFSLATRKWIFQERMLSRRVLYFTRHELAWECRTETACECDGADCLATPHNSGYTLAKPKSSFPNTTLSVPGVQNMSAKAAYIERWAILAEEYSSRNLSYPADALIALSGVARAFDTAGLGHYFAGMWEFALPLQLAWRTVYDPELETHGALTDYTAPSWSWVSSRTRVTYPRFKGPDDLARRLQYCCAEILTISSKPATADPFGHVLEYESILEFSAPALQTTVIGLDHGITLLDWPHQVFDCDSNASPTHLVGEEVWIACLGRRRPEEENWQQNTSGCSVVLHEVGGGLYKRVGLLLPWADQERHFSKAVEEAPRVTFRVI</sequence>